<dbReference type="SUPFAM" id="SSF55811">
    <property type="entry name" value="Nudix"/>
    <property type="match status" value="1"/>
</dbReference>
<dbReference type="GO" id="GO:0016787">
    <property type="term" value="F:hydrolase activity"/>
    <property type="evidence" value="ECO:0007669"/>
    <property type="project" value="UniProtKB-KW"/>
</dbReference>
<evidence type="ECO:0000256" key="3">
    <source>
        <dbReference type="ARBA" id="ARBA00022723"/>
    </source>
</evidence>
<proteinExistence type="predicted"/>
<dbReference type="RefSeq" id="WP_305996642.1">
    <property type="nucleotide sequence ID" value="NZ_JAVALS010000006.1"/>
</dbReference>
<keyword evidence="5" id="KW-0460">Magnesium</keyword>
<keyword evidence="3" id="KW-0479">Metal-binding</keyword>
<organism evidence="7 8">
    <name type="scientific">Arthrobacter horti</name>
    <dbReference type="NCBI Taxonomy" id="3068273"/>
    <lineage>
        <taxon>Bacteria</taxon>
        <taxon>Bacillati</taxon>
        <taxon>Actinomycetota</taxon>
        <taxon>Actinomycetes</taxon>
        <taxon>Micrococcales</taxon>
        <taxon>Micrococcaceae</taxon>
        <taxon>Arthrobacter</taxon>
    </lineage>
</organism>
<dbReference type="Proteomes" id="UP001232725">
    <property type="component" value="Unassembled WGS sequence"/>
</dbReference>
<evidence type="ECO:0000313" key="7">
    <source>
        <dbReference type="EMBL" id="MDP5227591.1"/>
    </source>
</evidence>
<evidence type="ECO:0000256" key="5">
    <source>
        <dbReference type="ARBA" id="ARBA00022842"/>
    </source>
</evidence>
<protein>
    <submittedName>
        <fullName evidence="7">NUDIX hydrolase</fullName>
    </submittedName>
</protein>
<sequence>MPQAPTRLFELPVQFENAARSWLEHGERTPAAPRFASSVVLIKDTRDGMSAWLGYRGESSPLGAASFPGGSVDVHDDDAMPWLGPSPAQWAAALGTPDVALARRHVVAAIRELFEETGVLLAGPDAGSTVSVTNQHEWMAAREAVAAREKTLAEVLQRRGLSLRTDLLKPLVHWVSPDFAHRRFDTRYFAATLPIGQEPRLLGSKGMWGRWVCIPALLADREDSALGDEIDRDNTRGRVLGQLLVPGSEIILEKLGKAKGCVAYLSHKRTTHAYQPRLVEVDGRLRLEVEPAAPPATTALPVIPPAS</sequence>
<dbReference type="PANTHER" id="PTHR12318:SF0">
    <property type="entry name" value="ACYL-COENZYME A DIPHOSPHATASE NUDT19"/>
    <property type="match status" value="1"/>
</dbReference>
<keyword evidence="4 7" id="KW-0378">Hydrolase</keyword>
<evidence type="ECO:0000256" key="4">
    <source>
        <dbReference type="ARBA" id="ARBA00022801"/>
    </source>
</evidence>
<keyword evidence="8" id="KW-1185">Reference proteome</keyword>
<dbReference type="Gene3D" id="3.90.79.10">
    <property type="entry name" value="Nucleoside Triphosphate Pyrophosphohydrolase"/>
    <property type="match status" value="1"/>
</dbReference>
<keyword evidence="6" id="KW-0464">Manganese</keyword>
<evidence type="ECO:0000256" key="1">
    <source>
        <dbReference type="ARBA" id="ARBA00001936"/>
    </source>
</evidence>
<dbReference type="InterPro" id="IPR039121">
    <property type="entry name" value="NUDT19"/>
</dbReference>
<comment type="cofactor">
    <cofactor evidence="2">
        <name>Mg(2+)</name>
        <dbReference type="ChEBI" id="CHEBI:18420"/>
    </cofactor>
</comment>
<accession>A0ABT9IPT1</accession>
<dbReference type="EMBL" id="JAVALS010000006">
    <property type="protein sequence ID" value="MDP5227591.1"/>
    <property type="molecule type" value="Genomic_DNA"/>
</dbReference>
<dbReference type="PANTHER" id="PTHR12318">
    <property type="entry name" value="TESTOSTERONE-REGULATED PROTEIN RP2"/>
    <property type="match status" value="1"/>
</dbReference>
<evidence type="ECO:0000256" key="6">
    <source>
        <dbReference type="ARBA" id="ARBA00023211"/>
    </source>
</evidence>
<evidence type="ECO:0000313" key="8">
    <source>
        <dbReference type="Proteomes" id="UP001232725"/>
    </source>
</evidence>
<gene>
    <name evidence="7" type="ORF">Q9R02_10535</name>
</gene>
<comment type="caution">
    <text evidence="7">The sequence shown here is derived from an EMBL/GenBank/DDBJ whole genome shotgun (WGS) entry which is preliminary data.</text>
</comment>
<reference evidence="7 8" key="1">
    <citation type="submission" date="2023-08" db="EMBL/GenBank/DDBJ databases">
        <title>Arthrobacter horti sp. nov., isolated from forest soil.</title>
        <authorList>
            <person name="Park M."/>
        </authorList>
    </citation>
    <scope>NUCLEOTIDE SEQUENCE [LARGE SCALE GENOMIC DNA]</scope>
    <source>
        <strain evidence="7 8">YJM1</strain>
    </source>
</reference>
<name>A0ABT9IPT1_9MICC</name>
<dbReference type="InterPro" id="IPR015797">
    <property type="entry name" value="NUDIX_hydrolase-like_dom_sf"/>
</dbReference>
<evidence type="ECO:0000256" key="2">
    <source>
        <dbReference type="ARBA" id="ARBA00001946"/>
    </source>
</evidence>
<comment type="cofactor">
    <cofactor evidence="1">
        <name>Mn(2+)</name>
        <dbReference type="ChEBI" id="CHEBI:29035"/>
    </cofactor>
</comment>